<keyword evidence="2" id="KW-1185">Reference proteome</keyword>
<comment type="caution">
    <text evidence="1">The sequence shown here is derived from an EMBL/GenBank/DDBJ whole genome shotgun (WGS) entry which is preliminary data.</text>
</comment>
<sequence length="61" mass="6399">MEEAFAAYAAGHADGEAGVRSLVRSTDPETGPDYRVGVADGSVAAFQAQLLAEIRRLMESS</sequence>
<protein>
    <submittedName>
        <fullName evidence="1">Uncharacterized protein</fullName>
    </submittedName>
</protein>
<gene>
    <name evidence="1" type="ORF">Aco03nite_033600</name>
</gene>
<accession>A0ABQ3X8Y0</accession>
<reference evidence="1 2" key="1">
    <citation type="submission" date="2021-01" db="EMBL/GenBank/DDBJ databases">
        <title>Whole genome shotgun sequence of Actinoplanes couchii NBRC 106145.</title>
        <authorList>
            <person name="Komaki H."/>
            <person name="Tamura T."/>
        </authorList>
    </citation>
    <scope>NUCLEOTIDE SEQUENCE [LARGE SCALE GENOMIC DNA]</scope>
    <source>
        <strain evidence="1 2">NBRC 106145</strain>
    </source>
</reference>
<evidence type="ECO:0000313" key="1">
    <source>
        <dbReference type="EMBL" id="GID54956.1"/>
    </source>
</evidence>
<dbReference type="RefSeq" id="WP_203796280.1">
    <property type="nucleotide sequence ID" value="NZ_BAAAQE010000029.1"/>
</dbReference>
<proteinExistence type="predicted"/>
<dbReference type="Proteomes" id="UP000612282">
    <property type="component" value="Unassembled WGS sequence"/>
</dbReference>
<organism evidence="1 2">
    <name type="scientific">Actinoplanes couchii</name>
    <dbReference type="NCBI Taxonomy" id="403638"/>
    <lineage>
        <taxon>Bacteria</taxon>
        <taxon>Bacillati</taxon>
        <taxon>Actinomycetota</taxon>
        <taxon>Actinomycetes</taxon>
        <taxon>Micromonosporales</taxon>
        <taxon>Micromonosporaceae</taxon>
        <taxon>Actinoplanes</taxon>
    </lineage>
</organism>
<dbReference type="EMBL" id="BOMG01000044">
    <property type="protein sequence ID" value="GID54956.1"/>
    <property type="molecule type" value="Genomic_DNA"/>
</dbReference>
<evidence type="ECO:0000313" key="2">
    <source>
        <dbReference type="Proteomes" id="UP000612282"/>
    </source>
</evidence>
<name>A0ABQ3X8Y0_9ACTN</name>